<accession>A0A4R2Q9A2</accession>
<dbReference type="InterPro" id="IPR000873">
    <property type="entry name" value="AMP-dep_synth/lig_dom"/>
</dbReference>
<dbReference type="InterPro" id="IPR020845">
    <property type="entry name" value="AMP-binding_CS"/>
</dbReference>
<organism evidence="4 5">
    <name type="scientific">Rhodovulum marinum</name>
    <dbReference type="NCBI Taxonomy" id="320662"/>
    <lineage>
        <taxon>Bacteria</taxon>
        <taxon>Pseudomonadati</taxon>
        <taxon>Pseudomonadota</taxon>
        <taxon>Alphaproteobacteria</taxon>
        <taxon>Rhodobacterales</taxon>
        <taxon>Paracoccaceae</taxon>
        <taxon>Rhodovulum</taxon>
    </lineage>
</organism>
<keyword evidence="2" id="KW-0067">ATP-binding</keyword>
<dbReference type="SUPFAM" id="SSF56801">
    <property type="entry name" value="Acetyl-CoA synthetase-like"/>
    <property type="match status" value="1"/>
</dbReference>
<keyword evidence="1" id="KW-0547">Nucleotide-binding</keyword>
<evidence type="ECO:0000313" key="4">
    <source>
        <dbReference type="EMBL" id="TCP43381.1"/>
    </source>
</evidence>
<dbReference type="Pfam" id="PF23562">
    <property type="entry name" value="AMP-binding_C_3"/>
    <property type="match status" value="1"/>
</dbReference>
<feature type="domain" description="AMP-dependent synthetase/ligase" evidence="3">
    <location>
        <begin position="18"/>
        <end position="433"/>
    </location>
</feature>
<comment type="caution">
    <text evidence="4">The sequence shown here is derived from an EMBL/GenBank/DDBJ whole genome shotgun (WGS) entry which is preliminary data.</text>
</comment>
<dbReference type="Proteomes" id="UP000294835">
    <property type="component" value="Unassembled WGS sequence"/>
</dbReference>
<dbReference type="PANTHER" id="PTHR43272">
    <property type="entry name" value="LONG-CHAIN-FATTY-ACID--COA LIGASE"/>
    <property type="match status" value="1"/>
</dbReference>
<gene>
    <name evidence="4" type="ORF">EV662_102579</name>
</gene>
<dbReference type="OrthoDB" id="9803968at2"/>
<evidence type="ECO:0000256" key="2">
    <source>
        <dbReference type="ARBA" id="ARBA00022840"/>
    </source>
</evidence>
<dbReference type="PANTHER" id="PTHR43272:SF33">
    <property type="entry name" value="AMP-BINDING DOMAIN-CONTAINING PROTEIN-RELATED"/>
    <property type="match status" value="1"/>
</dbReference>
<name>A0A4R2Q9A2_9RHOB</name>
<sequence length="645" mass="68407">MAAEGAGGETFAQLLIGQADRRGDASAIREKRRGIWGNVTFAALSEEAAALSLALAGRGLVRGDRIAVIGENRPRLFAAIAATHALGGVAVPLYPDCGATELAGQLRATDARAIFAEDQEQVDKVLEILPDCPGVQLVIYDDDRGMRHYVHPGLVDHAHLMAEGHEIAAAQPDAYRAAVAAGGGEDEAFVFFTSGSSGAPRGVIFTHRALIGRTRAAAAAQGLGETDTTLAFFPPGWLCQTMVSYMSAMAVGLCICCPESLETLIDDMRETAPSALLTTPRMLDAIFSRISTRMEETGGVNLVLYRRALALAQRVGRQMTEGQAPGAVNRFGMAAYGALIYAPLRDFLGMSRLKSACSTGDTLDPAMQGFFQTLGIGLGQLYGSTETAFFVAMQRPGDTRPGPLGAPLEDMEVRIAEDGEILVRSDGVMKGYLDGTTARDAEGWLHTGDAGRLDEAGRLHMIDRMDALGRLADGTPFAARQIESRIRFSPFIREVVVTGEGRDRLCALIDIDTLAVGRWADDHAIAYMGHVDLASQEAVHDLVAGIVAGVNADLARDPALAPLQIARFALVPEELGTENGFLTPTGKVRRQAVTDRFAALIEALHAGRDEVVIEAATGEEGHRGEIALKLRAPGGTGGPGDRRAA</sequence>
<evidence type="ECO:0000313" key="5">
    <source>
        <dbReference type="Proteomes" id="UP000294835"/>
    </source>
</evidence>
<evidence type="ECO:0000256" key="1">
    <source>
        <dbReference type="ARBA" id="ARBA00022741"/>
    </source>
</evidence>
<dbReference type="AlphaFoldDB" id="A0A4R2Q9A2"/>
<dbReference type="EMBL" id="SLXP01000002">
    <property type="protein sequence ID" value="TCP43381.1"/>
    <property type="molecule type" value="Genomic_DNA"/>
</dbReference>
<dbReference type="GO" id="GO:0016020">
    <property type="term" value="C:membrane"/>
    <property type="evidence" value="ECO:0007669"/>
    <property type="project" value="TreeGrafter"/>
</dbReference>
<dbReference type="RefSeq" id="WP_132461214.1">
    <property type="nucleotide sequence ID" value="NZ_SLXP01000002.1"/>
</dbReference>
<dbReference type="InterPro" id="IPR042099">
    <property type="entry name" value="ANL_N_sf"/>
</dbReference>
<dbReference type="GO" id="GO:0005524">
    <property type="term" value="F:ATP binding"/>
    <property type="evidence" value="ECO:0007669"/>
    <property type="project" value="UniProtKB-KW"/>
</dbReference>
<dbReference type="GO" id="GO:0004467">
    <property type="term" value="F:long-chain fatty acid-CoA ligase activity"/>
    <property type="evidence" value="ECO:0007669"/>
    <property type="project" value="TreeGrafter"/>
</dbReference>
<dbReference type="Pfam" id="PF00501">
    <property type="entry name" value="AMP-binding"/>
    <property type="match status" value="1"/>
</dbReference>
<keyword evidence="5" id="KW-1185">Reference proteome</keyword>
<dbReference type="PROSITE" id="PS00455">
    <property type="entry name" value="AMP_BINDING"/>
    <property type="match status" value="1"/>
</dbReference>
<proteinExistence type="predicted"/>
<protein>
    <submittedName>
        <fullName evidence="4">Long-chain acyl-CoA synthetase</fullName>
    </submittedName>
</protein>
<dbReference type="Gene3D" id="3.40.50.12780">
    <property type="entry name" value="N-terminal domain of ligase-like"/>
    <property type="match status" value="1"/>
</dbReference>
<evidence type="ECO:0000259" key="3">
    <source>
        <dbReference type="Pfam" id="PF00501"/>
    </source>
</evidence>
<reference evidence="4 5" key="1">
    <citation type="submission" date="2019-03" db="EMBL/GenBank/DDBJ databases">
        <title>Genomic Encyclopedia of Type Strains, Phase IV (KMG-IV): sequencing the most valuable type-strain genomes for metagenomic binning, comparative biology and taxonomic classification.</title>
        <authorList>
            <person name="Goeker M."/>
        </authorList>
    </citation>
    <scope>NUCLEOTIDE SEQUENCE [LARGE SCALE GENOMIC DNA]</scope>
    <source>
        <strain evidence="4 5">DSM 18063</strain>
    </source>
</reference>